<evidence type="ECO:0000259" key="1">
    <source>
        <dbReference type="Pfam" id="PF13439"/>
    </source>
</evidence>
<dbReference type="InterPro" id="IPR028098">
    <property type="entry name" value="Glyco_trans_4-like_N"/>
</dbReference>
<dbReference type="Pfam" id="PF13692">
    <property type="entry name" value="Glyco_trans_1_4"/>
    <property type="match status" value="1"/>
</dbReference>
<dbReference type="OrthoDB" id="9790710at2"/>
<feature type="domain" description="Glycosyltransferase subfamily 4-like N-terminal" evidence="1">
    <location>
        <begin position="13"/>
        <end position="218"/>
    </location>
</feature>
<keyword evidence="2" id="KW-0808">Transferase</keyword>
<accession>A0A5K7YE70</accession>
<evidence type="ECO:0000313" key="2">
    <source>
        <dbReference type="EMBL" id="BBO66735.1"/>
    </source>
</evidence>
<dbReference type="Pfam" id="PF13439">
    <property type="entry name" value="Glyco_transf_4"/>
    <property type="match status" value="1"/>
</dbReference>
<proteinExistence type="predicted"/>
<dbReference type="Proteomes" id="UP000427906">
    <property type="component" value="Chromosome"/>
</dbReference>
<dbReference type="EMBL" id="AP021874">
    <property type="protein sequence ID" value="BBO66735.1"/>
    <property type="molecule type" value="Genomic_DNA"/>
</dbReference>
<dbReference type="RefSeq" id="WP_155315070.1">
    <property type="nucleotide sequence ID" value="NZ_AP021874.1"/>
</dbReference>
<dbReference type="AlphaFoldDB" id="A0A5K7YE70"/>
<keyword evidence="3" id="KW-1185">Reference proteome</keyword>
<gene>
    <name evidence="2" type="ORF">DSCA_06650</name>
</gene>
<name>A0A5K7YE70_9BACT</name>
<protein>
    <submittedName>
        <fullName evidence="2">Glycosyl transferase</fullName>
    </submittedName>
</protein>
<evidence type="ECO:0000313" key="3">
    <source>
        <dbReference type="Proteomes" id="UP000427906"/>
    </source>
</evidence>
<dbReference type="InterPro" id="IPR050194">
    <property type="entry name" value="Glycosyltransferase_grp1"/>
</dbReference>
<dbReference type="SUPFAM" id="SSF53756">
    <property type="entry name" value="UDP-Glycosyltransferase/glycogen phosphorylase"/>
    <property type="match status" value="1"/>
</dbReference>
<sequence length="420" mass="47169">MTPLLINTYDTLGGAAIAAFRLLKGLNRNGVAAKMLVQEKLGEYPNVVTPPRGRFRNAMVGLRSLIDQQALRTLYPRRRQVPYSINWLPGRHGRVLRKLAPQVINLHWINAGFLNLGMIGRIRQPVVWTLHDMWPFTGVCHYSDGCRKFRDTCGACPMLESDRASDLSRWNWRRKRDSIGKMDLTIVTPSRWLAGLAGESRILGPVPVEVIPNGVDLDVFRPAPKTAVRKLLGLDRDKKVVLFGGAHALTDPRKGARFLSHALEIIKNRAPETPLQVLVFGAEIPETGLTFHFETRYLGFIRDERLLAQMYAAADVYVTPPTEENLANTVIEALACGTPTVAFDVGGMAEMVLHGKNGYLARASDATDLARGIQWALESTGRLKRLSREARETAIRNFDILESARRYHLLFEKLAFERKR</sequence>
<organism evidence="2 3">
    <name type="scientific">Desulfosarcina alkanivorans</name>
    <dbReference type="NCBI Taxonomy" id="571177"/>
    <lineage>
        <taxon>Bacteria</taxon>
        <taxon>Pseudomonadati</taxon>
        <taxon>Thermodesulfobacteriota</taxon>
        <taxon>Desulfobacteria</taxon>
        <taxon>Desulfobacterales</taxon>
        <taxon>Desulfosarcinaceae</taxon>
        <taxon>Desulfosarcina</taxon>
    </lineage>
</organism>
<reference evidence="2 3" key="1">
    <citation type="submission" date="2019-11" db="EMBL/GenBank/DDBJ databases">
        <title>Comparative genomics of hydrocarbon-degrading Desulfosarcina strains.</title>
        <authorList>
            <person name="Watanabe M."/>
            <person name="Kojima H."/>
            <person name="Fukui M."/>
        </authorList>
    </citation>
    <scope>NUCLEOTIDE SEQUENCE [LARGE SCALE GENOMIC DNA]</scope>
    <source>
        <strain evidence="2 3">PL12</strain>
    </source>
</reference>
<dbReference type="Gene3D" id="3.40.50.2000">
    <property type="entry name" value="Glycogen Phosphorylase B"/>
    <property type="match status" value="2"/>
</dbReference>
<dbReference type="CDD" id="cd03825">
    <property type="entry name" value="GT4_WcaC-like"/>
    <property type="match status" value="1"/>
</dbReference>
<dbReference type="KEGG" id="dalk:DSCA_06650"/>
<dbReference type="PANTHER" id="PTHR45947">
    <property type="entry name" value="SULFOQUINOVOSYL TRANSFERASE SQD2"/>
    <property type="match status" value="1"/>
</dbReference>
<dbReference type="GO" id="GO:0016757">
    <property type="term" value="F:glycosyltransferase activity"/>
    <property type="evidence" value="ECO:0007669"/>
    <property type="project" value="TreeGrafter"/>
</dbReference>
<dbReference type="PANTHER" id="PTHR45947:SF14">
    <property type="entry name" value="SLL1723 PROTEIN"/>
    <property type="match status" value="1"/>
</dbReference>